<dbReference type="SUPFAM" id="SSF48371">
    <property type="entry name" value="ARM repeat"/>
    <property type="match status" value="1"/>
</dbReference>
<dbReference type="InterPro" id="IPR011990">
    <property type="entry name" value="TPR-like_helical_dom_sf"/>
</dbReference>
<proteinExistence type="predicted"/>
<dbReference type="InterPro" id="IPR055358">
    <property type="entry name" value="CHCR"/>
</dbReference>
<dbReference type="SMART" id="SM00299">
    <property type="entry name" value="CLH"/>
    <property type="match status" value="1"/>
</dbReference>
<dbReference type="GO" id="GO:0070062">
    <property type="term" value="C:extracellular exosome"/>
    <property type="evidence" value="ECO:0007669"/>
    <property type="project" value="TreeGrafter"/>
</dbReference>
<evidence type="ECO:0000256" key="1">
    <source>
        <dbReference type="PROSITE-ProRule" id="PRU01006"/>
    </source>
</evidence>
<dbReference type="PANTHER" id="PTHR10292">
    <property type="entry name" value="CLATHRIN HEAVY CHAIN RELATED"/>
    <property type="match status" value="1"/>
</dbReference>
<dbReference type="InterPro" id="IPR000547">
    <property type="entry name" value="Clathrin_H-chain/VPS_repeat"/>
</dbReference>
<dbReference type="FunFam" id="1.25.40.10:FF:000001">
    <property type="entry name" value="Clathrin heavy chain"/>
    <property type="match status" value="1"/>
</dbReference>
<accession>A0A8C9FB64</accession>
<evidence type="ECO:0000313" key="3">
    <source>
        <dbReference type="Proteomes" id="UP000694428"/>
    </source>
</evidence>
<dbReference type="InterPro" id="IPR016024">
    <property type="entry name" value="ARM-type_fold"/>
</dbReference>
<dbReference type="PANTHER" id="PTHR10292:SF6">
    <property type="entry name" value="CLATHRIN HEAVY CHAIN 2"/>
    <property type="match status" value="1"/>
</dbReference>
<dbReference type="GO" id="GO:0006898">
    <property type="term" value="P:receptor-mediated endocytosis"/>
    <property type="evidence" value="ECO:0007669"/>
    <property type="project" value="TreeGrafter"/>
</dbReference>
<dbReference type="PROSITE" id="PS50236">
    <property type="entry name" value="CHCR"/>
    <property type="match status" value="2"/>
</dbReference>
<dbReference type="GO" id="GO:0045334">
    <property type="term" value="C:clathrin-coated endocytic vesicle"/>
    <property type="evidence" value="ECO:0007669"/>
    <property type="project" value="TreeGrafter"/>
</dbReference>
<reference evidence="2" key="2">
    <citation type="submission" date="2025-09" db="UniProtKB">
        <authorList>
            <consortium name="Ensembl"/>
        </authorList>
    </citation>
    <scope>IDENTIFICATION</scope>
</reference>
<feature type="repeat" description="CHCR" evidence="1">
    <location>
        <begin position="74"/>
        <end position="220"/>
    </location>
</feature>
<dbReference type="GO" id="GO:0071439">
    <property type="term" value="C:clathrin complex"/>
    <property type="evidence" value="ECO:0007669"/>
    <property type="project" value="TreeGrafter"/>
</dbReference>
<dbReference type="GO" id="GO:0006886">
    <property type="term" value="P:intracellular protein transport"/>
    <property type="evidence" value="ECO:0007669"/>
    <property type="project" value="UniProtKB-UniRule"/>
</dbReference>
<name>A0A8C9FB64_PAVCR</name>
<dbReference type="Pfam" id="PF00637">
    <property type="entry name" value="Clathrin"/>
    <property type="match status" value="2"/>
</dbReference>
<sequence>VGDRCYEEGMYEAAKLLYNNVSNFARLASTLVHLGEYQAAVDSGRKANSTRTWKEVCFACVDGREFRLAQICGLHIVIHADELEELISYYQDRGYFEELIALLEAALGLERAHMGMFTELAILYSKFKPQKMREHLELFWSRVNIPKVLRAAEQAHLWAELVFLYDKYEEYDNAIITMMNHPTNAWKEGQFKDIIAKVANVELYYKALQFYLDYKPLLINDLLLVLSPRLDHTRTVNFFSKDAMQYAAESKDVELAEKLLQWFLEEGKQECFAACLFTCYDLLHPDAVLELAWRHNIMDFAMPYFIQVMREYLTKVDNLDASESLRKEEEQVTEPTPIVFGQQLMLTAGPSAVPPQTNFPYGYAGPGFTQPPVYGFNM</sequence>
<dbReference type="Proteomes" id="UP000694428">
    <property type="component" value="Unplaced"/>
</dbReference>
<dbReference type="AlphaFoldDB" id="A0A8C9FB64"/>
<evidence type="ECO:0000313" key="2">
    <source>
        <dbReference type="Ensembl" id="ENSPSTP00000011795.1"/>
    </source>
</evidence>
<dbReference type="Gene3D" id="1.25.40.10">
    <property type="entry name" value="Tetratricopeptide repeat domain"/>
    <property type="match status" value="1"/>
</dbReference>
<reference evidence="2" key="1">
    <citation type="submission" date="2025-08" db="UniProtKB">
        <authorList>
            <consortium name="Ensembl"/>
        </authorList>
    </citation>
    <scope>IDENTIFICATION</scope>
</reference>
<dbReference type="Ensembl" id="ENSPSTT00000012373.1">
    <property type="protein sequence ID" value="ENSPSTP00000011795.1"/>
    <property type="gene ID" value="ENSPSTG00000008141.1"/>
</dbReference>
<dbReference type="FunFam" id="1.25.40.730:FF:000001">
    <property type="entry name" value="Clathrin heavy chain"/>
    <property type="match status" value="1"/>
</dbReference>
<keyword evidence="3" id="KW-1185">Reference proteome</keyword>
<feature type="repeat" description="CHCR" evidence="1">
    <location>
        <begin position="1"/>
        <end position="69"/>
    </location>
</feature>
<organism evidence="2 3">
    <name type="scientific">Pavo cristatus</name>
    <name type="common">Indian peafowl</name>
    <name type="synonym">Blue peafowl</name>
    <dbReference type="NCBI Taxonomy" id="9049"/>
    <lineage>
        <taxon>Eukaryota</taxon>
        <taxon>Metazoa</taxon>
        <taxon>Chordata</taxon>
        <taxon>Craniata</taxon>
        <taxon>Vertebrata</taxon>
        <taxon>Euteleostomi</taxon>
        <taxon>Archelosauria</taxon>
        <taxon>Archosauria</taxon>
        <taxon>Dinosauria</taxon>
        <taxon>Saurischia</taxon>
        <taxon>Theropoda</taxon>
        <taxon>Coelurosauria</taxon>
        <taxon>Aves</taxon>
        <taxon>Neognathae</taxon>
        <taxon>Galloanserae</taxon>
        <taxon>Galliformes</taxon>
        <taxon>Phasianidae</taxon>
        <taxon>Phasianinae</taxon>
        <taxon>Pavo</taxon>
    </lineage>
</organism>
<dbReference type="GO" id="GO:0032051">
    <property type="term" value="F:clathrin light chain binding"/>
    <property type="evidence" value="ECO:0007669"/>
    <property type="project" value="TreeGrafter"/>
</dbReference>
<protein>
    <submittedName>
        <fullName evidence="2">Clathrin heavy chain like 1</fullName>
    </submittedName>
</protein>